<dbReference type="AlphaFoldDB" id="A0A4Z2IPG0"/>
<evidence type="ECO:0000256" key="1">
    <source>
        <dbReference type="SAM" id="MobiDB-lite"/>
    </source>
</evidence>
<accession>A0A4Z2IPG0</accession>
<keyword evidence="3" id="KW-1185">Reference proteome</keyword>
<evidence type="ECO:0000313" key="3">
    <source>
        <dbReference type="Proteomes" id="UP000314294"/>
    </source>
</evidence>
<feature type="region of interest" description="Disordered" evidence="1">
    <location>
        <begin position="1"/>
        <end position="25"/>
    </location>
</feature>
<proteinExistence type="predicted"/>
<organism evidence="2 3">
    <name type="scientific">Liparis tanakae</name>
    <name type="common">Tanaka's snailfish</name>
    <dbReference type="NCBI Taxonomy" id="230148"/>
    <lineage>
        <taxon>Eukaryota</taxon>
        <taxon>Metazoa</taxon>
        <taxon>Chordata</taxon>
        <taxon>Craniata</taxon>
        <taxon>Vertebrata</taxon>
        <taxon>Euteleostomi</taxon>
        <taxon>Actinopterygii</taxon>
        <taxon>Neopterygii</taxon>
        <taxon>Teleostei</taxon>
        <taxon>Neoteleostei</taxon>
        <taxon>Acanthomorphata</taxon>
        <taxon>Eupercaria</taxon>
        <taxon>Perciformes</taxon>
        <taxon>Cottioidei</taxon>
        <taxon>Cottales</taxon>
        <taxon>Liparidae</taxon>
        <taxon>Liparis</taxon>
    </lineage>
</organism>
<protein>
    <submittedName>
        <fullName evidence="2">Uncharacterized protein</fullName>
    </submittedName>
</protein>
<dbReference type="EMBL" id="SRLO01000068">
    <property type="protein sequence ID" value="TNN79102.1"/>
    <property type="molecule type" value="Genomic_DNA"/>
</dbReference>
<reference evidence="2 3" key="1">
    <citation type="submission" date="2019-03" db="EMBL/GenBank/DDBJ databases">
        <title>First draft genome of Liparis tanakae, snailfish: a comprehensive survey of snailfish specific genes.</title>
        <authorList>
            <person name="Kim W."/>
            <person name="Song I."/>
            <person name="Jeong J.-H."/>
            <person name="Kim D."/>
            <person name="Kim S."/>
            <person name="Ryu S."/>
            <person name="Song J.Y."/>
            <person name="Lee S.K."/>
        </authorList>
    </citation>
    <scope>NUCLEOTIDE SEQUENCE [LARGE SCALE GENOMIC DNA]</scope>
    <source>
        <tissue evidence="2">Muscle</tissue>
    </source>
</reference>
<feature type="compositionally biased region" description="Basic and acidic residues" evidence="1">
    <location>
        <begin position="13"/>
        <end position="22"/>
    </location>
</feature>
<dbReference type="Proteomes" id="UP000314294">
    <property type="component" value="Unassembled WGS sequence"/>
</dbReference>
<feature type="compositionally biased region" description="Acidic residues" evidence="1">
    <location>
        <begin position="1"/>
        <end position="12"/>
    </location>
</feature>
<evidence type="ECO:0000313" key="2">
    <source>
        <dbReference type="EMBL" id="TNN79102.1"/>
    </source>
</evidence>
<sequence>MREEEEEEEEEEGRGQGRRGDSRSFSSTGDYCSAFTAPLLATPARLNSVVYGTRKCLDPVLTSSDSYLAAPKGTIGARFTCKLCFISPVYNRDRKIGAIGFHAFTPPSQPITLSDRGPMEPGEPSAGLLGLLSTAPFTQDSLWSPFILWVLQGAQASRAVQPLGSGAVFLGDIRITDC</sequence>
<name>A0A4Z2IPG0_9TELE</name>
<comment type="caution">
    <text evidence="2">The sequence shown here is derived from an EMBL/GenBank/DDBJ whole genome shotgun (WGS) entry which is preliminary data.</text>
</comment>
<gene>
    <name evidence="2" type="ORF">EYF80_010781</name>
</gene>